<sequence>MPNGDVDDVLKLHEIRHLLQTGNPFDRALTGIAQPEPMISHWPWIIDAPYALLAVAIAPVVGMEAAISAAAFIVPLLLLLVAITLLFQVIRELEFEHPGAVLAVAAFAGLPSFSELQPWHIDYHNLQMLILLGEALLTIRAGRIATGLNSALMALFTAISGEMAPFIALPAGLYALAFITGKSESGKDLKAYGLELAATGIAVSL</sequence>
<reference evidence="2 3" key="1">
    <citation type="submission" date="2023-08" db="EMBL/GenBank/DDBJ databases">
        <title>Implementing the SeqCode for naming new Mesorhizobium species isolated from Vachellia karroo root nodules.</title>
        <authorList>
            <person name="Van Lill M."/>
        </authorList>
    </citation>
    <scope>NUCLEOTIDE SEQUENCE [LARGE SCALE GENOMIC DNA]</scope>
    <source>
        <strain evidence="2 3">VK22B</strain>
    </source>
</reference>
<feature type="transmembrane region" description="Helical" evidence="1">
    <location>
        <begin position="69"/>
        <end position="91"/>
    </location>
</feature>
<feature type="transmembrane region" description="Helical" evidence="1">
    <location>
        <begin position="42"/>
        <end position="62"/>
    </location>
</feature>
<evidence type="ECO:0000313" key="3">
    <source>
        <dbReference type="Proteomes" id="UP001271249"/>
    </source>
</evidence>
<proteinExistence type="predicted"/>
<name>A0ABU4ZEN2_9HYPH</name>
<organism evidence="2 3">
    <name type="scientific">Mesorhizobium captivum</name>
    <dbReference type="NCBI Taxonomy" id="3072319"/>
    <lineage>
        <taxon>Bacteria</taxon>
        <taxon>Pseudomonadati</taxon>
        <taxon>Pseudomonadota</taxon>
        <taxon>Alphaproteobacteria</taxon>
        <taxon>Hyphomicrobiales</taxon>
        <taxon>Phyllobacteriaceae</taxon>
        <taxon>Mesorhizobium</taxon>
    </lineage>
</organism>
<keyword evidence="1" id="KW-0812">Transmembrane</keyword>
<evidence type="ECO:0000313" key="2">
    <source>
        <dbReference type="EMBL" id="MDX8496417.1"/>
    </source>
</evidence>
<keyword evidence="1" id="KW-0472">Membrane</keyword>
<evidence type="ECO:0000256" key="1">
    <source>
        <dbReference type="SAM" id="Phobius"/>
    </source>
</evidence>
<comment type="caution">
    <text evidence="2">The sequence shown here is derived from an EMBL/GenBank/DDBJ whole genome shotgun (WGS) entry which is preliminary data.</text>
</comment>
<dbReference type="RefSeq" id="WP_320230106.1">
    <property type="nucleotide sequence ID" value="NZ_JAVIJB010000067.1"/>
</dbReference>
<gene>
    <name evidence="2" type="ORF">RFN29_33390</name>
</gene>
<feature type="transmembrane region" description="Helical" evidence="1">
    <location>
        <begin position="151"/>
        <end position="179"/>
    </location>
</feature>
<keyword evidence="1" id="KW-1133">Transmembrane helix</keyword>
<accession>A0ABU4ZEN2</accession>
<protein>
    <submittedName>
        <fullName evidence="2">Uncharacterized protein</fullName>
    </submittedName>
</protein>
<dbReference type="EMBL" id="JAVIJC010000061">
    <property type="protein sequence ID" value="MDX8496417.1"/>
    <property type="molecule type" value="Genomic_DNA"/>
</dbReference>
<keyword evidence="3" id="KW-1185">Reference proteome</keyword>
<dbReference type="Proteomes" id="UP001271249">
    <property type="component" value="Unassembled WGS sequence"/>
</dbReference>